<evidence type="ECO:0000256" key="1">
    <source>
        <dbReference type="ARBA" id="ARBA00022679"/>
    </source>
</evidence>
<dbReference type="GO" id="GO:0016747">
    <property type="term" value="F:acyltransferase activity, transferring groups other than amino-acyl groups"/>
    <property type="evidence" value="ECO:0007669"/>
    <property type="project" value="InterPro"/>
</dbReference>
<evidence type="ECO:0000313" key="5">
    <source>
        <dbReference type="Proteomes" id="UP000215002"/>
    </source>
</evidence>
<dbReference type="Pfam" id="PF00583">
    <property type="entry name" value="Acetyltransf_1"/>
    <property type="match status" value="1"/>
</dbReference>
<name>A0A223P1F9_9SPHI</name>
<dbReference type="AlphaFoldDB" id="A0A223P1F9"/>
<dbReference type="InterPro" id="IPR016181">
    <property type="entry name" value="Acyl_CoA_acyltransferase"/>
</dbReference>
<dbReference type="PANTHER" id="PTHR43877:SF2">
    <property type="entry name" value="AMINOALKYLPHOSPHONATE N-ACETYLTRANSFERASE-RELATED"/>
    <property type="match status" value="1"/>
</dbReference>
<dbReference type="KEGG" id="muc:MuYL_4070"/>
<dbReference type="EMBL" id="CP022743">
    <property type="protein sequence ID" value="ASU35955.1"/>
    <property type="molecule type" value="Genomic_DNA"/>
</dbReference>
<keyword evidence="1 4" id="KW-0808">Transferase</keyword>
<evidence type="ECO:0000313" key="4">
    <source>
        <dbReference type="EMBL" id="ASU35955.1"/>
    </source>
</evidence>
<dbReference type="RefSeq" id="WP_094572043.1">
    <property type="nucleotide sequence ID" value="NZ_CP022743.1"/>
</dbReference>
<dbReference type="Proteomes" id="UP000215002">
    <property type="component" value="Chromosome"/>
</dbReference>
<reference evidence="4 5" key="1">
    <citation type="submission" date="2017-08" db="EMBL/GenBank/DDBJ databases">
        <title>Complete genome sequence of Mucilaginibacter sp. strain BJC16-A31.</title>
        <authorList>
            <consortium name="Henan University of Science and Technology"/>
            <person name="You X."/>
        </authorList>
    </citation>
    <scope>NUCLEOTIDE SEQUENCE [LARGE SCALE GENOMIC DNA]</scope>
    <source>
        <strain evidence="4 5">BJC16-A31</strain>
    </source>
</reference>
<evidence type="ECO:0000256" key="2">
    <source>
        <dbReference type="ARBA" id="ARBA00023315"/>
    </source>
</evidence>
<gene>
    <name evidence="4" type="ORF">MuYL_4070</name>
</gene>
<dbReference type="Gene3D" id="3.40.630.30">
    <property type="match status" value="1"/>
</dbReference>
<accession>A0A223P1F9</accession>
<dbReference type="PANTHER" id="PTHR43877">
    <property type="entry name" value="AMINOALKYLPHOSPHONATE N-ACETYLTRANSFERASE-RELATED-RELATED"/>
    <property type="match status" value="1"/>
</dbReference>
<organism evidence="4 5">
    <name type="scientific">Mucilaginibacter xinganensis</name>
    <dbReference type="NCBI Taxonomy" id="1234841"/>
    <lineage>
        <taxon>Bacteria</taxon>
        <taxon>Pseudomonadati</taxon>
        <taxon>Bacteroidota</taxon>
        <taxon>Sphingobacteriia</taxon>
        <taxon>Sphingobacteriales</taxon>
        <taxon>Sphingobacteriaceae</taxon>
        <taxon>Mucilaginibacter</taxon>
    </lineage>
</organism>
<sequence>MEQIITRKARPGDLDVLLTFEQGIIAAERPFDPTLKEGEIHYYDIAWMITAPHVEIVVAELDNEIIGSGYARMEDSKVYLKHPKYCHLGFMYVKPEHRGKGVNHKILAALKQWAVSHNITELRLEVYNENLPARKAYEKAGFTPNLLEMRIGLT</sequence>
<dbReference type="OrthoDB" id="1450704at2"/>
<dbReference type="InterPro" id="IPR000182">
    <property type="entry name" value="GNAT_dom"/>
</dbReference>
<proteinExistence type="predicted"/>
<feature type="domain" description="N-acetyltransferase" evidence="3">
    <location>
        <begin position="4"/>
        <end position="154"/>
    </location>
</feature>
<dbReference type="InterPro" id="IPR050832">
    <property type="entry name" value="Bact_Acetyltransf"/>
</dbReference>
<protein>
    <submittedName>
        <fullName evidence="4">GNAT family N-acetyltransferase</fullName>
    </submittedName>
</protein>
<evidence type="ECO:0000259" key="3">
    <source>
        <dbReference type="PROSITE" id="PS51186"/>
    </source>
</evidence>
<keyword evidence="5" id="KW-1185">Reference proteome</keyword>
<dbReference type="SUPFAM" id="SSF55729">
    <property type="entry name" value="Acyl-CoA N-acyltransferases (Nat)"/>
    <property type="match status" value="1"/>
</dbReference>
<dbReference type="CDD" id="cd04301">
    <property type="entry name" value="NAT_SF"/>
    <property type="match status" value="1"/>
</dbReference>
<keyword evidence="2" id="KW-0012">Acyltransferase</keyword>
<dbReference type="PROSITE" id="PS51186">
    <property type="entry name" value="GNAT"/>
    <property type="match status" value="1"/>
</dbReference>